<dbReference type="InterPro" id="IPR029045">
    <property type="entry name" value="ClpP/crotonase-like_dom_sf"/>
</dbReference>
<dbReference type="CDD" id="cd06558">
    <property type="entry name" value="crotonase-like"/>
    <property type="match status" value="1"/>
</dbReference>
<dbReference type="InterPro" id="IPR001753">
    <property type="entry name" value="Enoyl-CoA_hydra/iso"/>
</dbReference>
<dbReference type="Pfam" id="PF00378">
    <property type="entry name" value="ECH_1"/>
    <property type="match status" value="1"/>
</dbReference>
<evidence type="ECO:0000313" key="2">
    <source>
        <dbReference type="Proteomes" id="UP000334019"/>
    </source>
</evidence>
<dbReference type="Gene3D" id="3.90.226.10">
    <property type="entry name" value="2-enoyl-CoA Hydratase, Chain A, domain 1"/>
    <property type="match status" value="1"/>
</dbReference>
<dbReference type="RefSeq" id="WP_153759192.1">
    <property type="nucleotide sequence ID" value="NZ_CP045851.1"/>
</dbReference>
<dbReference type="PANTHER" id="PTHR43459">
    <property type="entry name" value="ENOYL-COA HYDRATASE"/>
    <property type="match status" value="1"/>
</dbReference>
<dbReference type="EMBL" id="CP045851">
    <property type="protein sequence ID" value="QGG95084.1"/>
    <property type="molecule type" value="Genomic_DNA"/>
</dbReference>
<evidence type="ECO:0000313" key="1">
    <source>
        <dbReference type="EMBL" id="QGG95084.1"/>
    </source>
</evidence>
<sequence>MAAPIGIEVVGHVAVIEMQAPPHNFLTPTLVEGVAEALESFDDDAHVRAAVLCAQGRSFCAGANFGGDDGPLGPGSGAEPVGGSVTERMYAAAARLCEVATPFVAAVHGPAIGGGLGLAMTANLRVTCPEARFSANFAALGLHQGFGLSVLLPEVLGTTRAAEVLLTATRYDGESATALGMADRCVPLDDVRATAVDLAAQIAVNAPLALRSINRTLRAGLADRVRAATAHEAEQQRILSSTADAAEGIRAVTERRPGNFTGS</sequence>
<keyword evidence="1" id="KW-0413">Isomerase</keyword>
<protein>
    <submittedName>
        <fullName evidence="1">Enoyl-CoA hydratase/isomerase family protein</fullName>
    </submittedName>
</protein>
<dbReference type="SUPFAM" id="SSF52096">
    <property type="entry name" value="ClpP/crotonase"/>
    <property type="match status" value="1"/>
</dbReference>
<keyword evidence="2" id="KW-1185">Reference proteome</keyword>
<accession>A0A5Q2RHM3</accession>
<dbReference type="Proteomes" id="UP000334019">
    <property type="component" value="Chromosome"/>
</dbReference>
<gene>
    <name evidence="1" type="ORF">GH723_08180</name>
</gene>
<dbReference type="KEGG" id="atq:GH723_08180"/>
<proteinExistence type="predicted"/>
<dbReference type="PANTHER" id="PTHR43459:SF1">
    <property type="entry name" value="EG:BACN32G11.4 PROTEIN"/>
    <property type="match status" value="1"/>
</dbReference>
<dbReference type="GO" id="GO:0016853">
    <property type="term" value="F:isomerase activity"/>
    <property type="evidence" value="ECO:0007669"/>
    <property type="project" value="UniProtKB-KW"/>
</dbReference>
<organism evidence="1 2">
    <name type="scientific">Actinomarinicola tropica</name>
    <dbReference type="NCBI Taxonomy" id="2789776"/>
    <lineage>
        <taxon>Bacteria</taxon>
        <taxon>Bacillati</taxon>
        <taxon>Actinomycetota</taxon>
        <taxon>Acidimicrobiia</taxon>
        <taxon>Acidimicrobiales</taxon>
        <taxon>Iamiaceae</taxon>
        <taxon>Actinomarinicola</taxon>
    </lineage>
</organism>
<name>A0A5Q2RHM3_9ACTN</name>
<dbReference type="AlphaFoldDB" id="A0A5Q2RHM3"/>
<reference evidence="1 2" key="1">
    <citation type="submission" date="2019-11" db="EMBL/GenBank/DDBJ databases">
        <authorList>
            <person name="He Y."/>
        </authorList>
    </citation>
    <scope>NUCLEOTIDE SEQUENCE [LARGE SCALE GENOMIC DNA]</scope>
    <source>
        <strain evidence="1 2">SCSIO 58843</strain>
    </source>
</reference>